<dbReference type="InterPro" id="IPR050900">
    <property type="entry name" value="Transposase_IS3/IS150/IS904"/>
</dbReference>
<dbReference type="SUPFAM" id="SSF53098">
    <property type="entry name" value="Ribonuclease H-like"/>
    <property type="match status" value="1"/>
</dbReference>
<dbReference type="Pfam" id="PF13333">
    <property type="entry name" value="rve_2"/>
    <property type="match status" value="1"/>
</dbReference>
<dbReference type="HOGENOM" id="CLU_027402_41_9_6"/>
<name>Q8D1T8_YERPE</name>
<dbReference type="Gene3D" id="3.30.420.10">
    <property type="entry name" value="Ribonuclease H-like superfamily/Ribonuclease H"/>
    <property type="match status" value="1"/>
</dbReference>
<dbReference type="InterPro" id="IPR036397">
    <property type="entry name" value="RNaseH_sf"/>
</dbReference>
<dbReference type="InterPro" id="IPR012337">
    <property type="entry name" value="RNaseH-like_sf"/>
</dbReference>
<dbReference type="InterPro" id="IPR001584">
    <property type="entry name" value="Integrase_cat-core"/>
</dbReference>
<dbReference type="GO" id="GO:0015074">
    <property type="term" value="P:DNA integration"/>
    <property type="evidence" value="ECO:0007669"/>
    <property type="project" value="InterPro"/>
</dbReference>
<gene>
    <name evidence="2" type="ordered locus">y0041</name>
</gene>
<dbReference type="DNASU" id="1144988"/>
<organism evidence="2 3">
    <name type="scientific">Yersinia pestis</name>
    <dbReference type="NCBI Taxonomy" id="632"/>
    <lineage>
        <taxon>Bacteria</taxon>
        <taxon>Pseudomonadati</taxon>
        <taxon>Pseudomonadota</taxon>
        <taxon>Gammaproteobacteria</taxon>
        <taxon>Enterobacterales</taxon>
        <taxon>Yersiniaceae</taxon>
        <taxon>Yersinia</taxon>
    </lineage>
</organism>
<evidence type="ECO:0000259" key="1">
    <source>
        <dbReference type="Pfam" id="PF13333"/>
    </source>
</evidence>
<proteinExistence type="predicted"/>
<evidence type="ECO:0000313" key="3">
    <source>
        <dbReference type="Proteomes" id="UP000002490"/>
    </source>
</evidence>
<dbReference type="KEGG" id="ypk:y0041"/>
<dbReference type="PANTHER" id="PTHR46889:SF4">
    <property type="entry name" value="TRANSPOSASE INSO FOR INSERTION SEQUENCE ELEMENT IS911B-RELATED"/>
    <property type="match status" value="1"/>
</dbReference>
<evidence type="ECO:0000313" key="2">
    <source>
        <dbReference type="EMBL" id="AAM83636.1"/>
    </source>
</evidence>
<feature type="domain" description="Integrase catalytic" evidence="1">
    <location>
        <begin position="28"/>
        <end position="81"/>
    </location>
</feature>
<dbReference type="Proteomes" id="UP000002490">
    <property type="component" value="Chromosome"/>
</dbReference>
<dbReference type="EMBL" id="AE009952">
    <property type="protein sequence ID" value="AAM83636.1"/>
    <property type="molecule type" value="Genomic_DNA"/>
</dbReference>
<reference evidence="2 3" key="1">
    <citation type="journal article" date="2002" name="J. Bacteriol.">
        <title>Genome sequence of Yersinia pestis KIM.</title>
        <authorList>
            <person name="Deng W."/>
            <person name="Burland V."/>
            <person name="Plunkett G.III."/>
            <person name="Boutin A."/>
            <person name="Mayhew G.F."/>
            <person name="Liss P."/>
            <person name="Perna N.T."/>
            <person name="Rose D.J."/>
            <person name="Mau B."/>
            <person name="Zhou S."/>
            <person name="Schwartz D.C."/>
            <person name="Fetherston J.D."/>
            <person name="Lindler L.E."/>
            <person name="Brubaker R.R."/>
            <person name="Plana G.V."/>
            <person name="Straley S.C."/>
            <person name="McDonough K.A."/>
            <person name="Nilles M.L."/>
            <person name="Matson J.S."/>
            <person name="Blattner F.R."/>
            <person name="Perry R.D."/>
        </authorList>
    </citation>
    <scope>NUCLEOTIDE SEQUENCE [LARGE SCALE GENOMIC DNA]</scope>
    <source>
        <strain evidence="3">KIM10+ / Biovar Mediaevalis</strain>
    </source>
</reference>
<dbReference type="GO" id="GO:0003676">
    <property type="term" value="F:nucleic acid binding"/>
    <property type="evidence" value="ECO:0007669"/>
    <property type="project" value="InterPro"/>
</dbReference>
<sequence>MDHFSSVVDRIRQSMSRKGNCLDNAVMENFFSHLKAEMYHRKKYDSATVLKRDIVEYIHYYNTERISLKTGGMSPAEYRTQVEKQ</sequence>
<dbReference type="PANTHER" id="PTHR46889">
    <property type="entry name" value="TRANSPOSASE INSF FOR INSERTION SEQUENCE IS3B-RELATED"/>
    <property type="match status" value="1"/>
</dbReference>
<accession>Q8D1T8</accession>
<protein>
    <submittedName>
        <fullName evidence="2">Transposase</fullName>
    </submittedName>
</protein>
<dbReference type="AlphaFoldDB" id="Q8D1T8"/>